<gene>
    <name evidence="2" type="ORF">BLA60_02190</name>
</gene>
<feature type="compositionally biased region" description="Basic and acidic residues" evidence="1">
    <location>
        <begin position="63"/>
        <end position="72"/>
    </location>
</feature>
<organism evidence="2 3">
    <name type="scientific">Actinophytocola xinjiangensis</name>
    <dbReference type="NCBI Taxonomy" id="485602"/>
    <lineage>
        <taxon>Bacteria</taxon>
        <taxon>Bacillati</taxon>
        <taxon>Actinomycetota</taxon>
        <taxon>Actinomycetes</taxon>
        <taxon>Pseudonocardiales</taxon>
        <taxon>Pseudonocardiaceae</taxon>
    </lineage>
</organism>
<keyword evidence="3" id="KW-1185">Reference proteome</keyword>
<dbReference type="EMBL" id="MSIF01000001">
    <property type="protein sequence ID" value="OLF14010.1"/>
    <property type="molecule type" value="Genomic_DNA"/>
</dbReference>
<protein>
    <submittedName>
        <fullName evidence="2">Uncharacterized protein</fullName>
    </submittedName>
</protein>
<reference evidence="2 3" key="1">
    <citation type="submission" date="2016-12" db="EMBL/GenBank/DDBJ databases">
        <title>The draft genome sequence of Actinophytocola xinjiangensis.</title>
        <authorList>
            <person name="Wang W."/>
            <person name="Yuan L."/>
        </authorList>
    </citation>
    <scope>NUCLEOTIDE SEQUENCE [LARGE SCALE GENOMIC DNA]</scope>
    <source>
        <strain evidence="2 3">CGMCC 4.4663</strain>
    </source>
</reference>
<dbReference type="Proteomes" id="UP000185696">
    <property type="component" value="Unassembled WGS sequence"/>
</dbReference>
<evidence type="ECO:0000313" key="2">
    <source>
        <dbReference type="EMBL" id="OLF14010.1"/>
    </source>
</evidence>
<accession>A0A7Z0WRH8</accession>
<name>A0A7Z0WRH8_9PSEU</name>
<dbReference type="AlphaFoldDB" id="A0A7Z0WRH8"/>
<evidence type="ECO:0000256" key="1">
    <source>
        <dbReference type="SAM" id="MobiDB-lite"/>
    </source>
</evidence>
<sequence length="107" mass="11725">MPRDSIDAGVLRHLERADQDPAIRELARDLLAGRLTPRGALRSHAGPLAALGERAMANWRSLTPEELRHHQEQAAALTGAGRRPPPPPRHPAREPGQDAWVDRGLFG</sequence>
<feature type="region of interest" description="Disordered" evidence="1">
    <location>
        <begin position="61"/>
        <end position="107"/>
    </location>
</feature>
<evidence type="ECO:0000313" key="3">
    <source>
        <dbReference type="Proteomes" id="UP000185696"/>
    </source>
</evidence>
<comment type="caution">
    <text evidence="2">The sequence shown here is derived from an EMBL/GenBank/DDBJ whole genome shotgun (WGS) entry which is preliminary data.</text>
</comment>
<proteinExistence type="predicted"/>
<dbReference type="RefSeq" id="WP_075130958.1">
    <property type="nucleotide sequence ID" value="NZ_MSIF01000001.1"/>
</dbReference>